<evidence type="ECO:0000259" key="6">
    <source>
        <dbReference type="PROSITE" id="PS50835"/>
    </source>
</evidence>
<dbReference type="GO" id="GO:0005886">
    <property type="term" value="C:plasma membrane"/>
    <property type="evidence" value="ECO:0007669"/>
    <property type="project" value="TreeGrafter"/>
</dbReference>
<keyword evidence="2 5" id="KW-0812">Transmembrane</keyword>
<dbReference type="SMART" id="SM00408">
    <property type="entry name" value="IGc2"/>
    <property type="match status" value="3"/>
</dbReference>
<evidence type="ECO:0000256" key="2">
    <source>
        <dbReference type="ARBA" id="ARBA00022692"/>
    </source>
</evidence>
<organism evidence="7 8">
    <name type="scientific">Electrophorus voltai</name>
    <dbReference type="NCBI Taxonomy" id="2609070"/>
    <lineage>
        <taxon>Eukaryota</taxon>
        <taxon>Metazoa</taxon>
        <taxon>Chordata</taxon>
        <taxon>Craniata</taxon>
        <taxon>Vertebrata</taxon>
        <taxon>Euteleostomi</taxon>
        <taxon>Actinopterygii</taxon>
        <taxon>Neopterygii</taxon>
        <taxon>Teleostei</taxon>
        <taxon>Ostariophysi</taxon>
        <taxon>Gymnotiformes</taxon>
        <taxon>Gymnotoidei</taxon>
        <taxon>Gymnotidae</taxon>
        <taxon>Electrophorus</taxon>
    </lineage>
</organism>
<dbReference type="InterPro" id="IPR013106">
    <property type="entry name" value="Ig_V-set"/>
</dbReference>
<feature type="region of interest" description="Disordered" evidence="4">
    <location>
        <begin position="822"/>
        <end position="846"/>
    </location>
</feature>
<sequence length="1282" mass="144379">MTGFLKESASIYCGYPEEYKTKRKYLYKLKGHSTDEVIYVHAGQSYENNSFSIYDDTHSNVFIVSIHNLAEVDGGVYLCGVYIHISYISTLTTVQLHVTDKVGSARVTVCPGDRAIIRCKQSTDRSKSKFICKESHGECAEKMFNKVPDEWHKNRVFSLYDDTSGGSLMVFIKDPSEKNYRCGVDESQFNDQYTEVKIEISCWGKITSDAGYIGETVSITCEFPSAYGATPNHVCKEDEDHICRDISASTAAGKHSLSDHSQAGVFKVDIRNLSLSDAGVYWCGAETSAGDIRYISLFTKVQIKIRCRVHCADVIGYTGGSVIINWHYDILKYMNHTKQFCKIAQSKCTDKIIPRMVNMWADEIKFIAVDDTKTGFYSVLIRNISKQDAGTYRFGVEGASSSDVTLSVKEDPCCGQLLTQTAHQGKNITLNCTHPEKYKSDIKYVFRVDNHSIRAVIPAVQQPEGKQKFSLLEHTQANMFSVGISDVTVEDGGLYLCGAQRQRESVTLYFPVFSEIQLHVTLFPTSPGSSPLRFFIITVCVCVTLLLIGGSVLMVYKLKCHKTRVLSYEIELNYTAYEGGDVEFRCPFESEYEQNSKYICKGDCKSPFKDVQNSRFSTQDKNTFFIVTITNVSTEDEGIYWCVATSNLSSTNYQVKIQLAIKPGENISIRCHYNQDLRDFVKFLCTGQQTKCVHEGVRVTSEKPKHGRLSLTDDVSAGVFTVTIASLTKEDSGKYWCGASTTKDHVFISSVVLEIFQVAILGQICRVLVHELCKRKKQKTMAAQKRLLLMCLSTMSASLFNQKRAMQLAQITADYEEIKYQPETHKSSSAGDTTDNSGSAGDPTDSLNYDTVTFLLKPDSSDQNASSAEISCNLSLPTHIPNRICLHNTELEGPAAVQQFQLELRNRFKLLQDAGDIDKYWMAFKQAVIETVKETVGRRCGTQKEHWIRDPTWSLIDERIFAKCRREQAKTDPDKETTADRYRQLDRAVKRSCKSDKKAWLECKGAEAHEAASKNDNKTLYCIVQELTAAWSNSSAPIKNKDGVFLLTREEQDARWVEHFKETLNQPTPANTYDFGTTPPPPDLVVNLDLITIEETKVAIRTLKANKPPRLDEIAPEMLKHGGDAIVNTLTVLLNKCWQDQSIPSDWKKGVIVELPKKCNTADCNNWQGITLLSVPGKVFCSILLRCLQQAVDEILREDQAGFRAGRPCSEQIYTLRNIIEQCIEFQRPLLINFIDFKKAFDSVHRGSLWKILQAYGIPQRFVNVFQNLYITSSCCVRTDDG</sequence>
<dbReference type="SMART" id="SM00409">
    <property type="entry name" value="IG"/>
    <property type="match status" value="6"/>
</dbReference>
<dbReference type="Gene3D" id="2.60.40.10">
    <property type="entry name" value="Immunoglobulins"/>
    <property type="match status" value="7"/>
</dbReference>
<proteinExistence type="predicted"/>
<evidence type="ECO:0000313" key="7">
    <source>
        <dbReference type="EMBL" id="KAK1802645.1"/>
    </source>
</evidence>
<evidence type="ECO:0000256" key="5">
    <source>
        <dbReference type="SAM" id="Phobius"/>
    </source>
</evidence>
<comment type="caution">
    <text evidence="7">The sequence shown here is derived from an EMBL/GenBank/DDBJ whole genome shotgun (WGS) entry which is preliminary data.</text>
</comment>
<dbReference type="InterPro" id="IPR003598">
    <property type="entry name" value="Ig_sub2"/>
</dbReference>
<name>A0AAD8ZPS2_9TELE</name>
<dbReference type="CDD" id="cd01650">
    <property type="entry name" value="RT_nLTR_like"/>
    <property type="match status" value="1"/>
</dbReference>
<keyword evidence="8" id="KW-1185">Reference proteome</keyword>
<dbReference type="Pfam" id="PF07686">
    <property type="entry name" value="V-set"/>
    <property type="match status" value="4"/>
</dbReference>
<comment type="subcellular location">
    <subcellularLocation>
        <location evidence="1">Membrane</location>
    </subcellularLocation>
</comment>
<dbReference type="EMBL" id="JAROKS010000006">
    <property type="protein sequence ID" value="KAK1802645.1"/>
    <property type="molecule type" value="Genomic_DNA"/>
</dbReference>
<dbReference type="InterPro" id="IPR000477">
    <property type="entry name" value="RT_dom"/>
</dbReference>
<evidence type="ECO:0000256" key="3">
    <source>
        <dbReference type="ARBA" id="ARBA00023136"/>
    </source>
</evidence>
<reference evidence="7" key="1">
    <citation type="submission" date="2023-03" db="EMBL/GenBank/DDBJ databases">
        <title>Electrophorus voltai genome.</title>
        <authorList>
            <person name="Bian C."/>
        </authorList>
    </citation>
    <scope>NUCLEOTIDE SEQUENCE</scope>
    <source>
        <strain evidence="7">CB-2022</strain>
        <tissue evidence="7">Muscle</tissue>
    </source>
</reference>
<dbReference type="PROSITE" id="PS50835">
    <property type="entry name" value="IG_LIKE"/>
    <property type="match status" value="2"/>
</dbReference>
<dbReference type="InterPro" id="IPR003599">
    <property type="entry name" value="Ig_sub"/>
</dbReference>
<feature type="domain" description="Ig-like" evidence="6">
    <location>
        <begin position="563"/>
        <end position="658"/>
    </location>
</feature>
<keyword evidence="5" id="KW-1133">Transmembrane helix</keyword>
<feature type="compositionally biased region" description="Polar residues" evidence="4">
    <location>
        <begin position="827"/>
        <end position="846"/>
    </location>
</feature>
<dbReference type="Proteomes" id="UP001239994">
    <property type="component" value="Unassembled WGS sequence"/>
</dbReference>
<evidence type="ECO:0000313" key="8">
    <source>
        <dbReference type="Proteomes" id="UP001239994"/>
    </source>
</evidence>
<dbReference type="Pfam" id="PF00078">
    <property type="entry name" value="RVT_1"/>
    <property type="match status" value="1"/>
</dbReference>
<gene>
    <name evidence="7" type="ORF">P4O66_004291</name>
</gene>
<dbReference type="InterPro" id="IPR050671">
    <property type="entry name" value="CD300_family_receptors"/>
</dbReference>
<feature type="domain" description="Ig-like" evidence="6">
    <location>
        <begin position="412"/>
        <end position="507"/>
    </location>
</feature>
<keyword evidence="3 5" id="KW-0472">Membrane</keyword>
<dbReference type="CDD" id="cd05716">
    <property type="entry name" value="IgV_pIgR_like"/>
    <property type="match status" value="1"/>
</dbReference>
<dbReference type="InterPro" id="IPR013783">
    <property type="entry name" value="Ig-like_fold"/>
</dbReference>
<accession>A0AAD8ZPS2</accession>
<dbReference type="SUPFAM" id="SSF48726">
    <property type="entry name" value="Immunoglobulin"/>
    <property type="match status" value="5"/>
</dbReference>
<dbReference type="InterPro" id="IPR007110">
    <property type="entry name" value="Ig-like_dom"/>
</dbReference>
<evidence type="ECO:0000256" key="4">
    <source>
        <dbReference type="SAM" id="MobiDB-lite"/>
    </source>
</evidence>
<feature type="transmembrane region" description="Helical" evidence="5">
    <location>
        <begin position="534"/>
        <end position="556"/>
    </location>
</feature>
<dbReference type="PANTHER" id="PTHR11860">
    <property type="entry name" value="POLYMERIC-IMMUNOGLOBULIN RECEPTOR"/>
    <property type="match status" value="1"/>
</dbReference>
<dbReference type="InterPro" id="IPR036179">
    <property type="entry name" value="Ig-like_dom_sf"/>
</dbReference>
<protein>
    <recommendedName>
        <fullName evidence="6">Ig-like domain-containing protein</fullName>
    </recommendedName>
</protein>
<dbReference type="PANTHER" id="PTHR11860:SF87">
    <property type="entry name" value="CMRF35-LIKE MOLECULE 8"/>
    <property type="match status" value="1"/>
</dbReference>
<dbReference type="GO" id="GO:0004888">
    <property type="term" value="F:transmembrane signaling receptor activity"/>
    <property type="evidence" value="ECO:0007669"/>
    <property type="project" value="TreeGrafter"/>
</dbReference>
<evidence type="ECO:0000256" key="1">
    <source>
        <dbReference type="ARBA" id="ARBA00004370"/>
    </source>
</evidence>